<sequence length="243" mass="27586">MRAWQRGAIYGALFLGLWMQRDQVLKYRRSRPQGRGFAISHTPGVGQWGEIRERLGRDAHGRQTTTLTLVFPKHDTMPGFYKGHPSAPPIHRHLYQDETFIVEQGTLGYVLDGKEGTRTAKQGPLTLPYGHFHTFWNADQSRDLRMKVQEVTRVGNKTTYIASYFESLFGLSRDYGGPANIPRLQGYLTFTEGGHLELQANKRIQWLIPTVLCPVAKLIGYKATYREYESKLAGAPDLTFSLA</sequence>
<evidence type="ECO:0000313" key="2">
    <source>
        <dbReference type="Proteomes" id="UP001465755"/>
    </source>
</evidence>
<dbReference type="SUPFAM" id="SSF51182">
    <property type="entry name" value="RmlC-like cupins"/>
    <property type="match status" value="1"/>
</dbReference>
<accession>A0AAW1NVN0</accession>
<evidence type="ECO:0000313" key="1">
    <source>
        <dbReference type="EMBL" id="KAK9795567.1"/>
    </source>
</evidence>
<reference evidence="1 2" key="1">
    <citation type="journal article" date="2024" name="Nat. Commun.">
        <title>Phylogenomics reveals the evolutionary origins of lichenization in chlorophyte algae.</title>
        <authorList>
            <person name="Puginier C."/>
            <person name="Libourel C."/>
            <person name="Otte J."/>
            <person name="Skaloud P."/>
            <person name="Haon M."/>
            <person name="Grisel S."/>
            <person name="Petersen M."/>
            <person name="Berrin J.G."/>
            <person name="Delaux P.M."/>
            <person name="Dal Grande F."/>
            <person name="Keller J."/>
        </authorList>
    </citation>
    <scope>NUCLEOTIDE SEQUENCE [LARGE SCALE GENOMIC DNA]</scope>
    <source>
        <strain evidence="1 2">SAG 2036</strain>
    </source>
</reference>
<dbReference type="InterPro" id="IPR011051">
    <property type="entry name" value="RmlC_Cupin_sf"/>
</dbReference>
<dbReference type="EMBL" id="JALJOQ010000126">
    <property type="protein sequence ID" value="KAK9795567.1"/>
    <property type="molecule type" value="Genomic_DNA"/>
</dbReference>
<name>A0AAW1NVN0_9CHLO</name>
<dbReference type="CDD" id="cd02208">
    <property type="entry name" value="cupin_RmlC-like"/>
    <property type="match status" value="1"/>
</dbReference>
<dbReference type="AlphaFoldDB" id="A0AAW1NVN0"/>
<dbReference type="InterPro" id="IPR014710">
    <property type="entry name" value="RmlC-like_jellyroll"/>
</dbReference>
<evidence type="ECO:0008006" key="3">
    <source>
        <dbReference type="Google" id="ProtNLM"/>
    </source>
</evidence>
<comment type="caution">
    <text evidence="1">The sequence shown here is derived from an EMBL/GenBank/DDBJ whole genome shotgun (WGS) entry which is preliminary data.</text>
</comment>
<dbReference type="Proteomes" id="UP001465755">
    <property type="component" value="Unassembled WGS sequence"/>
</dbReference>
<proteinExistence type="predicted"/>
<gene>
    <name evidence="1" type="ORF">WJX73_001901</name>
</gene>
<keyword evidence="2" id="KW-1185">Reference proteome</keyword>
<organism evidence="1 2">
    <name type="scientific">Symbiochloris irregularis</name>
    <dbReference type="NCBI Taxonomy" id="706552"/>
    <lineage>
        <taxon>Eukaryota</taxon>
        <taxon>Viridiplantae</taxon>
        <taxon>Chlorophyta</taxon>
        <taxon>core chlorophytes</taxon>
        <taxon>Trebouxiophyceae</taxon>
        <taxon>Trebouxiales</taxon>
        <taxon>Trebouxiaceae</taxon>
        <taxon>Symbiochloris</taxon>
    </lineage>
</organism>
<dbReference type="Gene3D" id="2.60.120.10">
    <property type="entry name" value="Jelly Rolls"/>
    <property type="match status" value="1"/>
</dbReference>
<protein>
    <recommendedName>
        <fullName evidence="3">Cupin 2 conserved barrel domain-containing protein</fullName>
    </recommendedName>
</protein>